<feature type="domain" description="Carboxymuconolactone decarboxylase-like" evidence="1">
    <location>
        <begin position="55"/>
        <end position="137"/>
    </location>
</feature>
<name>A0ABN3KRD6_9MICO</name>
<evidence type="ECO:0000313" key="2">
    <source>
        <dbReference type="EMBL" id="GAA2467686.1"/>
    </source>
</evidence>
<dbReference type="SUPFAM" id="SSF69118">
    <property type="entry name" value="AhpD-like"/>
    <property type="match status" value="1"/>
</dbReference>
<keyword evidence="3" id="KW-1185">Reference proteome</keyword>
<comment type="caution">
    <text evidence="2">The sequence shown here is derived from an EMBL/GenBank/DDBJ whole genome shotgun (WGS) entry which is preliminary data.</text>
</comment>
<accession>A0ABN3KRD6</accession>
<dbReference type="InterPro" id="IPR029032">
    <property type="entry name" value="AhpD-like"/>
</dbReference>
<evidence type="ECO:0000313" key="3">
    <source>
        <dbReference type="Proteomes" id="UP001500730"/>
    </source>
</evidence>
<dbReference type="PANTHER" id="PTHR34846">
    <property type="entry name" value="4-CARBOXYMUCONOLACTONE DECARBOXYLASE FAMILY PROTEIN (AFU_ORTHOLOGUE AFUA_6G11590)"/>
    <property type="match status" value="1"/>
</dbReference>
<proteinExistence type="predicted"/>
<organism evidence="2 3">
    <name type="scientific">Terrabacter carboxydivorans</name>
    <dbReference type="NCBI Taxonomy" id="619730"/>
    <lineage>
        <taxon>Bacteria</taxon>
        <taxon>Bacillati</taxon>
        <taxon>Actinomycetota</taxon>
        <taxon>Actinomycetes</taxon>
        <taxon>Micrococcales</taxon>
        <taxon>Intrasporangiaceae</taxon>
        <taxon>Terrabacter</taxon>
    </lineage>
</organism>
<dbReference type="RefSeq" id="WP_344252159.1">
    <property type="nucleotide sequence ID" value="NZ_BAAARE010000001.1"/>
</dbReference>
<evidence type="ECO:0000259" key="1">
    <source>
        <dbReference type="Pfam" id="PF02627"/>
    </source>
</evidence>
<dbReference type="InterPro" id="IPR003779">
    <property type="entry name" value="CMD-like"/>
</dbReference>
<dbReference type="Proteomes" id="UP001500730">
    <property type="component" value="Unassembled WGS sequence"/>
</dbReference>
<dbReference type="PANTHER" id="PTHR34846:SF11">
    <property type="entry name" value="4-CARBOXYMUCONOLACTONE DECARBOXYLASE FAMILY PROTEIN (AFU_ORTHOLOGUE AFUA_6G11590)"/>
    <property type="match status" value="1"/>
</dbReference>
<dbReference type="EMBL" id="BAAARE010000001">
    <property type="protein sequence ID" value="GAA2467686.1"/>
    <property type="molecule type" value="Genomic_DNA"/>
</dbReference>
<gene>
    <name evidence="2" type="ORF">GCM10009858_01080</name>
</gene>
<sequence>MSRLEPVSPALLGTEARDLYDAITAGPRASGPQHFPLTGEDGGLNGPFNAFLLSPGIGHALQELGAALRYRGTLSARSREIAILTVAAAWDSTFEQQSHEAVGRASGLVEEELTALRAGHVPSLADAHEAACARLARAMTRGDVSDAMWREDAELVGAATVFELTTIVGYYSTLALQMRVFRVD</sequence>
<dbReference type="Pfam" id="PF02627">
    <property type="entry name" value="CMD"/>
    <property type="match status" value="1"/>
</dbReference>
<protein>
    <recommendedName>
        <fullName evidence="1">Carboxymuconolactone decarboxylase-like domain-containing protein</fullName>
    </recommendedName>
</protein>
<reference evidence="2 3" key="1">
    <citation type="journal article" date="2019" name="Int. J. Syst. Evol. Microbiol.">
        <title>The Global Catalogue of Microorganisms (GCM) 10K type strain sequencing project: providing services to taxonomists for standard genome sequencing and annotation.</title>
        <authorList>
            <consortium name="The Broad Institute Genomics Platform"/>
            <consortium name="The Broad Institute Genome Sequencing Center for Infectious Disease"/>
            <person name="Wu L."/>
            <person name="Ma J."/>
        </authorList>
    </citation>
    <scope>NUCLEOTIDE SEQUENCE [LARGE SCALE GENOMIC DNA]</scope>
    <source>
        <strain evidence="2 3">JCM 16259</strain>
    </source>
</reference>
<dbReference type="Gene3D" id="1.20.1290.10">
    <property type="entry name" value="AhpD-like"/>
    <property type="match status" value="1"/>
</dbReference>